<evidence type="ECO:0000313" key="3">
    <source>
        <dbReference type="Proteomes" id="UP001176941"/>
    </source>
</evidence>
<gene>
    <name evidence="2" type="ORF">MRATA1EN1_LOCUS27643</name>
</gene>
<proteinExistence type="predicted"/>
<keyword evidence="3" id="KW-1185">Reference proteome</keyword>
<protein>
    <submittedName>
        <fullName evidence="2">Uncharacterized protein</fullName>
    </submittedName>
</protein>
<name>A0ABN9A2Q1_RANTA</name>
<organism evidence="2 3">
    <name type="scientific">Rangifer tarandus platyrhynchus</name>
    <name type="common">Svalbard reindeer</name>
    <dbReference type="NCBI Taxonomy" id="3082113"/>
    <lineage>
        <taxon>Eukaryota</taxon>
        <taxon>Metazoa</taxon>
        <taxon>Chordata</taxon>
        <taxon>Craniata</taxon>
        <taxon>Vertebrata</taxon>
        <taxon>Euteleostomi</taxon>
        <taxon>Mammalia</taxon>
        <taxon>Eutheria</taxon>
        <taxon>Laurasiatheria</taxon>
        <taxon>Artiodactyla</taxon>
        <taxon>Ruminantia</taxon>
        <taxon>Pecora</taxon>
        <taxon>Cervidae</taxon>
        <taxon>Odocoileinae</taxon>
        <taxon>Rangifer</taxon>
    </lineage>
</organism>
<feature type="region of interest" description="Disordered" evidence="1">
    <location>
        <begin position="84"/>
        <end position="103"/>
    </location>
</feature>
<sequence length="103" mass="10895">MPPSAARPALQVARLRMRVTDRKFPRTGAKWKGGEHPSPHPQGLCRVAGAWRSAAAEPTCPPWSAARAPPRPVLPNCGGGDWARFHPGGRRGSAAPDWGGGTT</sequence>
<dbReference type="Proteomes" id="UP001176941">
    <property type="component" value="Chromosome 8"/>
</dbReference>
<feature type="region of interest" description="Disordered" evidence="1">
    <location>
        <begin position="19"/>
        <end position="43"/>
    </location>
</feature>
<reference evidence="2" key="1">
    <citation type="submission" date="2023-04" db="EMBL/GenBank/DDBJ databases">
        <authorList>
            <consortium name="ELIXIR-Norway"/>
        </authorList>
    </citation>
    <scope>NUCLEOTIDE SEQUENCE [LARGE SCALE GENOMIC DNA]</scope>
</reference>
<accession>A0ABN9A2Q1</accession>
<dbReference type="EMBL" id="OX459944">
    <property type="protein sequence ID" value="CAI9178681.1"/>
    <property type="molecule type" value="Genomic_DNA"/>
</dbReference>
<evidence type="ECO:0000256" key="1">
    <source>
        <dbReference type="SAM" id="MobiDB-lite"/>
    </source>
</evidence>
<evidence type="ECO:0000313" key="2">
    <source>
        <dbReference type="EMBL" id="CAI9178681.1"/>
    </source>
</evidence>